<feature type="compositionally biased region" description="Acidic residues" evidence="1">
    <location>
        <begin position="161"/>
        <end position="183"/>
    </location>
</feature>
<feature type="region of interest" description="Disordered" evidence="1">
    <location>
        <begin position="127"/>
        <end position="183"/>
    </location>
</feature>
<evidence type="ECO:0000256" key="1">
    <source>
        <dbReference type="SAM" id="MobiDB-lite"/>
    </source>
</evidence>
<evidence type="ECO:0000313" key="4">
    <source>
        <dbReference type="EMBL" id="AXV07535.1"/>
    </source>
</evidence>
<dbReference type="Proteomes" id="UP000264006">
    <property type="component" value="Chromosome"/>
</dbReference>
<feature type="signal peptide" evidence="3">
    <location>
        <begin position="1"/>
        <end position="26"/>
    </location>
</feature>
<evidence type="ECO:0008006" key="6">
    <source>
        <dbReference type="Google" id="ProtNLM"/>
    </source>
</evidence>
<dbReference type="OrthoDB" id="9887231at2"/>
<keyword evidence="2" id="KW-0812">Transmembrane</keyword>
<dbReference type="AlphaFoldDB" id="A0A346XZ88"/>
<name>A0A346XZ88_9ACTN</name>
<keyword evidence="2" id="KW-0472">Membrane</keyword>
<feature type="transmembrane region" description="Helical" evidence="2">
    <location>
        <begin position="77"/>
        <end position="95"/>
    </location>
</feature>
<protein>
    <recommendedName>
        <fullName evidence="6">Tryptophan-associated transmembrane protein (Trp_oprn_chp)</fullName>
    </recommendedName>
</protein>
<sequence length="183" mass="18073">MNARNAALLTLAAALLLLGASVADWATITVDEPFGEEVVVERTETVAGPEVAGNLITVGLAALVVAGLAVRWPKLGGVTVALGLVGAVTAIDGLAPDAGVATSAPRMALAACVGLVAGGGIAVASTTRRSDAGDATAPSRPDGPSRYTVEAVRGDAAAGPDDWELAVADDESADPDAMTEDDT</sequence>
<evidence type="ECO:0000256" key="2">
    <source>
        <dbReference type="SAM" id="Phobius"/>
    </source>
</evidence>
<feature type="chain" id="PRO_5039200384" description="Tryptophan-associated transmembrane protein (Trp_oprn_chp)" evidence="3">
    <location>
        <begin position="27"/>
        <end position="183"/>
    </location>
</feature>
<evidence type="ECO:0000313" key="5">
    <source>
        <dbReference type="Proteomes" id="UP000264006"/>
    </source>
</evidence>
<keyword evidence="3" id="KW-0732">Signal</keyword>
<dbReference type="KEGG" id="euz:DVS28_a2856"/>
<proteinExistence type="predicted"/>
<gene>
    <name evidence="4" type="ORF">DVS28_a2856</name>
</gene>
<dbReference type="EMBL" id="CP031165">
    <property type="protein sequence ID" value="AXV07535.1"/>
    <property type="molecule type" value="Genomic_DNA"/>
</dbReference>
<reference evidence="4 5" key="1">
    <citation type="submission" date="2018-09" db="EMBL/GenBank/DDBJ databases">
        <title>Complete genome sequence of Euzebya sp. DY32-46 isolated from seawater of Pacific Ocean.</title>
        <authorList>
            <person name="Xu L."/>
            <person name="Wu Y.-H."/>
            <person name="Xu X.-W."/>
        </authorList>
    </citation>
    <scope>NUCLEOTIDE SEQUENCE [LARGE SCALE GENOMIC DNA]</scope>
    <source>
        <strain evidence="4 5">DY32-46</strain>
    </source>
</reference>
<evidence type="ECO:0000256" key="3">
    <source>
        <dbReference type="SAM" id="SignalP"/>
    </source>
</evidence>
<keyword evidence="5" id="KW-1185">Reference proteome</keyword>
<organism evidence="4 5">
    <name type="scientific">Euzebya pacifica</name>
    <dbReference type="NCBI Taxonomy" id="1608957"/>
    <lineage>
        <taxon>Bacteria</taxon>
        <taxon>Bacillati</taxon>
        <taxon>Actinomycetota</taxon>
        <taxon>Nitriliruptoria</taxon>
        <taxon>Euzebyales</taxon>
    </lineage>
</organism>
<keyword evidence="2" id="KW-1133">Transmembrane helix</keyword>
<feature type="transmembrane region" description="Helical" evidence="2">
    <location>
        <begin position="51"/>
        <end position="70"/>
    </location>
</feature>
<feature type="transmembrane region" description="Helical" evidence="2">
    <location>
        <begin position="107"/>
        <end position="124"/>
    </location>
</feature>
<accession>A0A346XZ88</accession>
<dbReference type="RefSeq" id="WP_114592008.1">
    <property type="nucleotide sequence ID" value="NZ_CP031165.1"/>
</dbReference>